<comment type="caution">
    <text evidence="8">The sequence shown here is derived from an EMBL/GenBank/DDBJ whole genome shotgun (WGS) entry which is preliminary data.</text>
</comment>
<keyword evidence="8" id="KW-0378">Hydrolase</keyword>
<feature type="chain" id="PRO_5031218911" evidence="4">
    <location>
        <begin position="28"/>
        <end position="669"/>
    </location>
</feature>
<evidence type="ECO:0000313" key="8">
    <source>
        <dbReference type="EMBL" id="NME68795.1"/>
    </source>
</evidence>
<protein>
    <submittedName>
        <fullName evidence="8">Glycoside hydrolase family 97 protein</fullName>
    </submittedName>
</protein>
<keyword evidence="3" id="KW-0106">Calcium</keyword>
<gene>
    <name evidence="8" type="ORF">HHU12_12555</name>
</gene>
<dbReference type="PANTHER" id="PTHR35803:SF3">
    <property type="entry name" value="ALPHA-GLUCOSIDASE"/>
    <property type="match status" value="1"/>
</dbReference>
<evidence type="ECO:0000256" key="4">
    <source>
        <dbReference type="SAM" id="SignalP"/>
    </source>
</evidence>
<sequence length="669" mass="75727">MSYLTYRAIFFKVILCLLFIHTSVASAKPQTIKVKSPDNSKVLLIHPEGEKGITFSLLYGKEEVVLPSTLTLKSKDIDFTSPFKVVNVVKEKVKNEWVNPIGERSTVTDHYTQVKIELQSKTSSLNLICRAYNEGVAFAYEIPQQNGLSFINIEDENITYRFKKDHQVWSTPKRESGKLTAQGEYQKIALSQLEVGCERPLLIEVDYDKKLVLAEAKLVDYARLSFQAGKKGAFEIVSSLDGRQEDIKQDKITGAVIEGESSNAPKVKGKLPLQSPWRVMMMAENYGELLENNFIIENLNDPCAIKDPSWVTPGKVLREGTLTNQGALASIDFVASHNMQYVHFDAGWYGNEMDNASDATTITLDPKRSKGPFDLEKICQYAKSKGIKVMLYVNRRALEKQLDDLLPLFSKWGVAGIKFGFVRVGDQEATAWMHEAIKKASEYKMIVDVHDEYRPTGFSRTYPNLLTQEGIRGDEETVPNQHTLITMFTRCLAGASDNTVCYYNKRVKTMGSNASQLAKTVCIYSPLQFLYWYDSAPLSPMKDDALWGNTKHIGNEPELEFFNNVPTVWDETKVLKAEIGKIGVIARRKGNNWFVGGINGMEPQVIALDFSFLNKKKEYTVKIYTDDDTMKTRTKVKIQQQKLTYDQILNLKIKPNNGFVLHITQDKLL</sequence>
<name>A0A7X9RU74_9BACT</name>
<accession>A0A7X9RU74</accession>
<proteinExistence type="predicted"/>
<keyword evidence="9" id="KW-1185">Reference proteome</keyword>
<dbReference type="InterPro" id="IPR052720">
    <property type="entry name" value="Glycosyl_hydrolase_97"/>
</dbReference>
<dbReference type="Pfam" id="PF14509">
    <property type="entry name" value="GH97_C"/>
    <property type="match status" value="1"/>
</dbReference>
<evidence type="ECO:0000256" key="1">
    <source>
        <dbReference type="ARBA" id="ARBA00001913"/>
    </source>
</evidence>
<dbReference type="Pfam" id="PF10566">
    <property type="entry name" value="Glyco_hydro_97"/>
    <property type="match status" value="1"/>
</dbReference>
<evidence type="ECO:0000259" key="6">
    <source>
        <dbReference type="Pfam" id="PF14508"/>
    </source>
</evidence>
<evidence type="ECO:0000256" key="3">
    <source>
        <dbReference type="ARBA" id="ARBA00022837"/>
    </source>
</evidence>
<dbReference type="InterPro" id="IPR029483">
    <property type="entry name" value="GH97_C"/>
</dbReference>
<dbReference type="Gene3D" id="3.20.20.70">
    <property type="entry name" value="Aldolase class I"/>
    <property type="match status" value="1"/>
</dbReference>
<evidence type="ECO:0000259" key="5">
    <source>
        <dbReference type="Pfam" id="PF10566"/>
    </source>
</evidence>
<dbReference type="InterPro" id="IPR013785">
    <property type="entry name" value="Aldolase_TIM"/>
</dbReference>
<dbReference type="Pfam" id="PF14508">
    <property type="entry name" value="GH97_N"/>
    <property type="match status" value="1"/>
</dbReference>
<dbReference type="RefSeq" id="WP_169657086.1">
    <property type="nucleotide sequence ID" value="NZ_JABANE010000029.1"/>
</dbReference>
<feature type="domain" description="Glycosyl-hydrolase 97 catalytic" evidence="5">
    <location>
        <begin position="323"/>
        <end position="471"/>
    </location>
</feature>
<dbReference type="GO" id="GO:0030246">
    <property type="term" value="F:carbohydrate binding"/>
    <property type="evidence" value="ECO:0007669"/>
    <property type="project" value="InterPro"/>
</dbReference>
<feature type="domain" description="Glycosyl-hydrolase 97 C-terminal oligomerisation" evidence="7">
    <location>
        <begin position="568"/>
        <end position="664"/>
    </location>
</feature>
<evidence type="ECO:0000256" key="2">
    <source>
        <dbReference type="ARBA" id="ARBA00011245"/>
    </source>
</evidence>
<dbReference type="SUPFAM" id="SSF51445">
    <property type="entry name" value="(Trans)glycosidases"/>
    <property type="match status" value="1"/>
</dbReference>
<dbReference type="AlphaFoldDB" id="A0A7X9RU74"/>
<keyword evidence="4" id="KW-0732">Signal</keyword>
<feature type="signal peptide" evidence="4">
    <location>
        <begin position="1"/>
        <end position="27"/>
    </location>
</feature>
<dbReference type="InterPro" id="IPR017853">
    <property type="entry name" value="GH"/>
</dbReference>
<dbReference type="PANTHER" id="PTHR35803">
    <property type="entry name" value="GLUCAN 1,4-ALPHA-GLUCOSIDASE SUSB-RELATED"/>
    <property type="match status" value="1"/>
</dbReference>
<dbReference type="InterPro" id="IPR014718">
    <property type="entry name" value="GH-type_carb-bd"/>
</dbReference>
<evidence type="ECO:0000313" key="9">
    <source>
        <dbReference type="Proteomes" id="UP000576082"/>
    </source>
</evidence>
<dbReference type="Proteomes" id="UP000576082">
    <property type="component" value="Unassembled WGS sequence"/>
</dbReference>
<reference evidence="8 9" key="1">
    <citation type="submission" date="2020-04" db="EMBL/GenBank/DDBJ databases">
        <title>Flammeovirga sp. SR4, a novel species isolated from seawater.</title>
        <authorList>
            <person name="Wang X."/>
        </authorList>
    </citation>
    <scope>NUCLEOTIDE SEQUENCE [LARGE SCALE GENOMIC DNA]</scope>
    <source>
        <strain evidence="8 9">ATCC 23126</strain>
    </source>
</reference>
<evidence type="ECO:0000259" key="7">
    <source>
        <dbReference type="Pfam" id="PF14509"/>
    </source>
</evidence>
<dbReference type="InterPro" id="IPR029486">
    <property type="entry name" value="GH97_N"/>
</dbReference>
<dbReference type="InterPro" id="IPR019563">
    <property type="entry name" value="GH97_catalytic"/>
</dbReference>
<dbReference type="GO" id="GO:0016787">
    <property type="term" value="F:hydrolase activity"/>
    <property type="evidence" value="ECO:0007669"/>
    <property type="project" value="UniProtKB-KW"/>
</dbReference>
<comment type="subunit">
    <text evidence="2">Monomer.</text>
</comment>
<organism evidence="8 9">
    <name type="scientific">Flammeovirga aprica JL-4</name>
    <dbReference type="NCBI Taxonomy" id="694437"/>
    <lineage>
        <taxon>Bacteria</taxon>
        <taxon>Pseudomonadati</taxon>
        <taxon>Bacteroidota</taxon>
        <taxon>Cytophagia</taxon>
        <taxon>Cytophagales</taxon>
        <taxon>Flammeovirgaceae</taxon>
        <taxon>Flammeovirga</taxon>
    </lineage>
</organism>
<comment type="cofactor">
    <cofactor evidence="1">
        <name>Ca(2+)</name>
        <dbReference type="ChEBI" id="CHEBI:29108"/>
    </cofactor>
</comment>
<dbReference type="Gene3D" id="2.70.98.10">
    <property type="match status" value="1"/>
</dbReference>
<dbReference type="EMBL" id="JABANE010000029">
    <property type="protein sequence ID" value="NME68795.1"/>
    <property type="molecule type" value="Genomic_DNA"/>
</dbReference>
<feature type="domain" description="Glycosyl-hydrolase 97 N-terminal" evidence="6">
    <location>
        <begin position="34"/>
        <end position="302"/>
    </location>
</feature>